<accession>U5G9N8</accession>
<reference evidence="2 3" key="1">
    <citation type="journal article" date="2006" name="Science">
        <title>The genome of black cottonwood, Populus trichocarpa (Torr. &amp; Gray).</title>
        <authorList>
            <person name="Tuskan G.A."/>
            <person name="Difazio S."/>
            <person name="Jansson S."/>
            <person name="Bohlmann J."/>
            <person name="Grigoriev I."/>
            <person name="Hellsten U."/>
            <person name="Putnam N."/>
            <person name="Ralph S."/>
            <person name="Rombauts S."/>
            <person name="Salamov A."/>
            <person name="Schein J."/>
            <person name="Sterck L."/>
            <person name="Aerts A."/>
            <person name="Bhalerao R.R."/>
            <person name="Bhalerao R.P."/>
            <person name="Blaudez D."/>
            <person name="Boerjan W."/>
            <person name="Brun A."/>
            <person name="Brunner A."/>
            <person name="Busov V."/>
            <person name="Campbell M."/>
            <person name="Carlson J."/>
            <person name="Chalot M."/>
            <person name="Chapman J."/>
            <person name="Chen G.L."/>
            <person name="Cooper D."/>
            <person name="Coutinho P.M."/>
            <person name="Couturier J."/>
            <person name="Covert S."/>
            <person name="Cronk Q."/>
            <person name="Cunningham R."/>
            <person name="Davis J."/>
            <person name="Degroeve S."/>
            <person name="Dejardin A."/>
            <person name="Depamphilis C."/>
            <person name="Detter J."/>
            <person name="Dirks B."/>
            <person name="Dubchak I."/>
            <person name="Duplessis S."/>
            <person name="Ehlting J."/>
            <person name="Ellis B."/>
            <person name="Gendler K."/>
            <person name="Goodstein D."/>
            <person name="Gribskov M."/>
            <person name="Grimwood J."/>
            <person name="Groover A."/>
            <person name="Gunter L."/>
            <person name="Hamberger B."/>
            <person name="Heinze B."/>
            <person name="Helariutta Y."/>
            <person name="Henrissat B."/>
            <person name="Holligan D."/>
            <person name="Holt R."/>
            <person name="Huang W."/>
            <person name="Islam-Faridi N."/>
            <person name="Jones S."/>
            <person name="Jones-Rhoades M."/>
            <person name="Jorgensen R."/>
            <person name="Joshi C."/>
            <person name="Kangasjarvi J."/>
            <person name="Karlsson J."/>
            <person name="Kelleher C."/>
            <person name="Kirkpatrick R."/>
            <person name="Kirst M."/>
            <person name="Kohler A."/>
            <person name="Kalluri U."/>
            <person name="Larimer F."/>
            <person name="Leebens-Mack J."/>
            <person name="Leple J.C."/>
            <person name="Locascio P."/>
            <person name="Lou Y."/>
            <person name="Lucas S."/>
            <person name="Martin F."/>
            <person name="Montanini B."/>
            <person name="Napoli C."/>
            <person name="Nelson D.R."/>
            <person name="Nelson C."/>
            <person name="Nieminen K."/>
            <person name="Nilsson O."/>
            <person name="Pereda V."/>
            <person name="Peter G."/>
            <person name="Philippe R."/>
            <person name="Pilate G."/>
            <person name="Poliakov A."/>
            <person name="Razumovskaya J."/>
            <person name="Richardson P."/>
            <person name="Rinaldi C."/>
            <person name="Ritland K."/>
            <person name="Rouze P."/>
            <person name="Ryaboy D."/>
            <person name="Schmutz J."/>
            <person name="Schrader J."/>
            <person name="Segerman B."/>
            <person name="Shin H."/>
            <person name="Siddiqui A."/>
            <person name="Sterky F."/>
            <person name="Terry A."/>
            <person name="Tsai C.J."/>
            <person name="Uberbacher E."/>
            <person name="Unneberg P."/>
            <person name="Vahala J."/>
            <person name="Wall K."/>
            <person name="Wessler S."/>
            <person name="Yang G."/>
            <person name="Yin T."/>
            <person name="Douglas C."/>
            <person name="Marra M."/>
            <person name="Sandberg G."/>
            <person name="Van de Peer Y."/>
            <person name="Rokhsar D."/>
        </authorList>
    </citation>
    <scope>NUCLEOTIDE SEQUENCE [LARGE SCALE GENOMIC DNA]</scope>
    <source>
        <strain evidence="3">cv. Nisqually</strain>
    </source>
</reference>
<keyword evidence="3" id="KW-1185">Reference proteome</keyword>
<dbReference type="EMBL" id="CM009295">
    <property type="protein sequence ID" value="PNT30422.1"/>
    <property type="molecule type" value="Genomic_DNA"/>
</dbReference>
<evidence type="ECO:0000313" key="3">
    <source>
        <dbReference type="Proteomes" id="UP000006729"/>
    </source>
</evidence>
<feature type="region of interest" description="Disordered" evidence="1">
    <location>
        <begin position="1"/>
        <end position="52"/>
    </location>
</feature>
<name>U5G9N8_POPTR</name>
<organism evidence="2 3">
    <name type="scientific">Populus trichocarpa</name>
    <name type="common">Western balsam poplar</name>
    <name type="synonym">Populus balsamifera subsp. trichocarpa</name>
    <dbReference type="NCBI Taxonomy" id="3694"/>
    <lineage>
        <taxon>Eukaryota</taxon>
        <taxon>Viridiplantae</taxon>
        <taxon>Streptophyta</taxon>
        <taxon>Embryophyta</taxon>
        <taxon>Tracheophyta</taxon>
        <taxon>Spermatophyta</taxon>
        <taxon>Magnoliopsida</taxon>
        <taxon>eudicotyledons</taxon>
        <taxon>Gunneridae</taxon>
        <taxon>Pentapetalae</taxon>
        <taxon>rosids</taxon>
        <taxon>fabids</taxon>
        <taxon>Malpighiales</taxon>
        <taxon>Salicaceae</taxon>
        <taxon>Saliceae</taxon>
        <taxon>Populus</taxon>
    </lineage>
</organism>
<feature type="compositionally biased region" description="Basic and acidic residues" evidence="1">
    <location>
        <begin position="1"/>
        <end position="16"/>
    </location>
</feature>
<dbReference type="Proteomes" id="UP000006729">
    <property type="component" value="Chromosome 6"/>
</dbReference>
<gene>
    <name evidence="2" type="ORF">POPTR_006G080800</name>
</gene>
<evidence type="ECO:0000313" key="2">
    <source>
        <dbReference type="EMBL" id="PNT30422.1"/>
    </source>
</evidence>
<feature type="compositionally biased region" description="Basic and acidic residues" evidence="1">
    <location>
        <begin position="25"/>
        <end position="44"/>
    </location>
</feature>
<sequence>MLGNCKESERGEEHITGTKGQELVQFKKRERGREGGRERSETMHQKQQTLQAIPSASSGNYLTTELNINS</sequence>
<dbReference type="InParanoid" id="U5G9N8"/>
<dbReference type="HOGENOM" id="CLU_2762559_0_0_1"/>
<protein>
    <submittedName>
        <fullName evidence="2">Uncharacterized protein</fullName>
    </submittedName>
</protein>
<proteinExistence type="predicted"/>
<evidence type="ECO:0000256" key="1">
    <source>
        <dbReference type="SAM" id="MobiDB-lite"/>
    </source>
</evidence>
<dbReference type="AlphaFoldDB" id="U5G9N8"/>